<evidence type="ECO:0000256" key="4">
    <source>
        <dbReference type="ARBA" id="ARBA00022840"/>
    </source>
</evidence>
<dbReference type="PROSITE" id="PS50011">
    <property type="entry name" value="PROTEIN_KINASE_DOM"/>
    <property type="match status" value="1"/>
</dbReference>
<gene>
    <name evidence="9" type="primary">SWE1</name>
    <name evidence="9" type="ORF">HK105_206041</name>
</gene>
<dbReference type="InterPro" id="IPR050339">
    <property type="entry name" value="CC_SR_Kinase"/>
</dbReference>
<feature type="region of interest" description="Disordered" evidence="7">
    <location>
        <begin position="338"/>
        <end position="434"/>
    </location>
</feature>
<feature type="compositionally biased region" description="Low complexity" evidence="7">
    <location>
        <begin position="569"/>
        <end position="585"/>
    </location>
</feature>
<feature type="compositionally biased region" description="Low complexity" evidence="7">
    <location>
        <begin position="592"/>
        <end position="634"/>
    </location>
</feature>
<protein>
    <submittedName>
        <fullName evidence="9">Mitosis inhibitor protein kinase swe1</fullName>
        <ecNumber evidence="9">2.7.11.1</ecNumber>
    </submittedName>
</protein>
<feature type="compositionally biased region" description="Acidic residues" evidence="7">
    <location>
        <begin position="498"/>
        <end position="513"/>
    </location>
</feature>
<accession>A0ABR4N4S7</accession>
<evidence type="ECO:0000256" key="2">
    <source>
        <dbReference type="ARBA" id="ARBA00022741"/>
    </source>
</evidence>
<keyword evidence="10" id="KW-1185">Reference proteome</keyword>
<dbReference type="Proteomes" id="UP001527925">
    <property type="component" value="Unassembled WGS sequence"/>
</dbReference>
<feature type="compositionally biased region" description="Low complexity" evidence="7">
    <location>
        <begin position="734"/>
        <end position="746"/>
    </location>
</feature>
<feature type="region of interest" description="Disordered" evidence="7">
    <location>
        <begin position="655"/>
        <end position="675"/>
    </location>
</feature>
<feature type="domain" description="Protein kinase" evidence="8">
    <location>
        <begin position="847"/>
        <end position="1099"/>
    </location>
</feature>
<reference evidence="9 10" key="1">
    <citation type="submission" date="2023-09" db="EMBL/GenBank/DDBJ databases">
        <title>Pangenome analysis of Batrachochytrium dendrobatidis and related Chytrids.</title>
        <authorList>
            <person name="Yacoub M.N."/>
            <person name="Stajich J.E."/>
            <person name="James T.Y."/>
        </authorList>
    </citation>
    <scope>NUCLEOTIDE SEQUENCE [LARGE SCALE GENOMIC DNA]</scope>
    <source>
        <strain evidence="9 10">JEL0888</strain>
    </source>
</reference>
<dbReference type="Gene3D" id="1.10.510.10">
    <property type="entry name" value="Transferase(Phosphotransferase) domain 1"/>
    <property type="match status" value="1"/>
</dbReference>
<keyword evidence="4 6" id="KW-0067">ATP-binding</keyword>
<dbReference type="InterPro" id="IPR008271">
    <property type="entry name" value="Ser/Thr_kinase_AS"/>
</dbReference>
<dbReference type="SMART" id="SM00220">
    <property type="entry name" value="S_TKc"/>
    <property type="match status" value="1"/>
</dbReference>
<feature type="region of interest" description="Disordered" evidence="7">
    <location>
        <begin position="498"/>
        <end position="634"/>
    </location>
</feature>
<feature type="region of interest" description="Disordered" evidence="7">
    <location>
        <begin position="55"/>
        <end position="101"/>
    </location>
</feature>
<feature type="compositionally biased region" description="Gly residues" evidence="7">
    <location>
        <begin position="1113"/>
        <end position="1126"/>
    </location>
</feature>
<dbReference type="EMBL" id="JADGIZ020000033">
    <property type="protein sequence ID" value="KAL2914474.1"/>
    <property type="molecule type" value="Genomic_DNA"/>
</dbReference>
<feature type="compositionally biased region" description="Low complexity" evidence="7">
    <location>
        <begin position="1144"/>
        <end position="1189"/>
    </location>
</feature>
<evidence type="ECO:0000313" key="9">
    <source>
        <dbReference type="EMBL" id="KAL2914474.1"/>
    </source>
</evidence>
<dbReference type="InterPro" id="IPR011009">
    <property type="entry name" value="Kinase-like_dom_sf"/>
</dbReference>
<evidence type="ECO:0000256" key="3">
    <source>
        <dbReference type="ARBA" id="ARBA00022777"/>
    </source>
</evidence>
<dbReference type="GO" id="GO:0004674">
    <property type="term" value="F:protein serine/threonine kinase activity"/>
    <property type="evidence" value="ECO:0007669"/>
    <property type="project" value="UniProtKB-EC"/>
</dbReference>
<keyword evidence="2 6" id="KW-0547">Nucleotide-binding</keyword>
<dbReference type="PANTHER" id="PTHR11042">
    <property type="entry name" value="EUKARYOTIC TRANSLATION INITIATION FACTOR 2-ALPHA KINASE EIF2-ALPHA KINASE -RELATED"/>
    <property type="match status" value="1"/>
</dbReference>
<sequence length="1189" mass="121232">MSGRVGLSGAPAGGRAAGKAPSQLQLELMNPGNGKILFHGALSVADLATPHQFKPAPSAFHSTGLISKRNRPRQSSQPTPETPIKQKRVSGAAVRHPGTHSAGQLGCSGSFEFAAPAGLALAGPAALDPAAAIFASGGSSVATSAGFGPGSMTDSASSSGATSSAGIPAGVPGTAMRPSRRFQFSVADSSPFAAPAAAPAAAAAPMPFAHGSSLLAAPDARLTRAAGAHAFNLLSAGPSPLGRDALFADSPAFNLRSSAPAFAASGVGVAATPLAPSAAAALGDSASDSVPGTVAKSAFGKVPKPSFAALATPFAPKTRAAARIFGRAATTPAAHLGAEHLSSPTAPRIAPSGLGLTDADGAPSSPSNAVRTRDLSSRLAAAAADPARCEPGDMDTGDLTTLLPASTPAPKSLAAIRASRKHRSPPKNSPLQPSKRIHLATSEDASPIAKPPPGAGSPATSAAVAAVSSFSLSESLRATSRSALGKRSAFDAIEVDYSDDEGADDDDDDDDLDGAGRRCRADCETPADKHSRKNPEHPISPDTLPTDIRMTLNSPIAARPRRSSKRPSHSQPMLTSSASSSAASSPRQRVLTRATRSRNSSSESTISSGSSGSSLFRSSSASTLTGGPAASTRSSMASISSSAATLASLSATARRKHDKAARASAADSPSLTASPHPFLLSLDQVQASPASMLGPKSAEMRGDSIVPKVGLDDPQLKPAQTHPALQERLVLSQPTPSTHTPMSPSSDQAAGKPSRLPRPVPTAASALSALGSGLPSLLPRPASRPVGPIMPAAVFTSPYPFVLDATFFAALSGDRSAIRRIHQIIAGHQQHQQEAASPVPDFFDTNFHVVSRIGGGAFSDAFRVRSHDDGREFAVKKTRHPFAGYKEAIKKLDEVRIWSAIGANPWCVSMVSAWIQHGFLFIQMELCEGGNLATYLDDYCKDEPIEETQIWRVLVDVAQGLHHIHSRSIAHLDVKPENIFITRAGALKLGDFGMASFSPVPRGADREGDRSYLAPEVLSDAEVTCAADIFSLGLILLEIAAHIILPENGPAWKHLREGNFSDVSLAGRSQAMIDFIQSMMQPDPALRPTAQDVLAHPLLASFLGGGGGGGSGNVGSGDVGKSGSSGGECSSQGAEASRLAAETVPSGSSANSALSSASSSSSVSPTNVPSLPGVSSSSSSGEPVSQPVA</sequence>
<feature type="region of interest" description="Disordered" evidence="7">
    <location>
        <begin position="150"/>
        <end position="174"/>
    </location>
</feature>
<dbReference type="SUPFAM" id="SSF56112">
    <property type="entry name" value="Protein kinase-like (PK-like)"/>
    <property type="match status" value="1"/>
</dbReference>
<comment type="caution">
    <text evidence="9">The sequence shown here is derived from an EMBL/GenBank/DDBJ whole genome shotgun (WGS) entry which is preliminary data.</text>
</comment>
<feature type="region of interest" description="Disordered" evidence="7">
    <location>
        <begin position="705"/>
        <end position="760"/>
    </location>
</feature>
<feature type="region of interest" description="Disordered" evidence="7">
    <location>
        <begin position="1113"/>
        <end position="1189"/>
    </location>
</feature>
<feature type="compositionally biased region" description="Basic and acidic residues" evidence="7">
    <location>
        <begin position="514"/>
        <end position="536"/>
    </location>
</feature>
<feature type="compositionally biased region" description="Low complexity" evidence="7">
    <location>
        <begin position="150"/>
        <end position="170"/>
    </location>
</feature>
<keyword evidence="1 9" id="KW-0808">Transferase</keyword>
<keyword evidence="3" id="KW-0418">Kinase</keyword>
<evidence type="ECO:0000259" key="8">
    <source>
        <dbReference type="PROSITE" id="PS50011"/>
    </source>
</evidence>
<dbReference type="PROSITE" id="PS00107">
    <property type="entry name" value="PROTEIN_KINASE_ATP"/>
    <property type="match status" value="1"/>
</dbReference>
<dbReference type="Gene3D" id="3.30.200.20">
    <property type="entry name" value="Phosphorylase Kinase, domain 1"/>
    <property type="match status" value="1"/>
</dbReference>
<dbReference type="InterPro" id="IPR017441">
    <property type="entry name" value="Protein_kinase_ATP_BS"/>
</dbReference>
<evidence type="ECO:0000256" key="5">
    <source>
        <dbReference type="ARBA" id="ARBA00037982"/>
    </source>
</evidence>
<comment type="similarity">
    <text evidence="5">Belongs to the protein kinase superfamily. Ser/Thr protein kinase family. GCN2 subfamily.</text>
</comment>
<dbReference type="EC" id="2.7.11.1" evidence="9"/>
<proteinExistence type="inferred from homology"/>
<evidence type="ECO:0000256" key="6">
    <source>
        <dbReference type="PROSITE-ProRule" id="PRU10141"/>
    </source>
</evidence>
<organism evidence="9 10">
    <name type="scientific">Polyrhizophydium stewartii</name>
    <dbReference type="NCBI Taxonomy" id="2732419"/>
    <lineage>
        <taxon>Eukaryota</taxon>
        <taxon>Fungi</taxon>
        <taxon>Fungi incertae sedis</taxon>
        <taxon>Chytridiomycota</taxon>
        <taxon>Chytridiomycota incertae sedis</taxon>
        <taxon>Chytridiomycetes</taxon>
        <taxon>Rhizophydiales</taxon>
        <taxon>Rhizophydiales incertae sedis</taxon>
        <taxon>Polyrhizophydium</taxon>
    </lineage>
</organism>
<evidence type="ECO:0000256" key="1">
    <source>
        <dbReference type="ARBA" id="ARBA00022679"/>
    </source>
</evidence>
<feature type="compositionally biased region" description="Basic residues" evidence="7">
    <location>
        <begin position="559"/>
        <end position="568"/>
    </location>
</feature>
<dbReference type="PROSITE" id="PS00108">
    <property type="entry name" value="PROTEIN_KINASE_ST"/>
    <property type="match status" value="1"/>
</dbReference>
<feature type="binding site" evidence="6">
    <location>
        <position position="877"/>
    </location>
    <ligand>
        <name>ATP</name>
        <dbReference type="ChEBI" id="CHEBI:30616"/>
    </ligand>
</feature>
<name>A0ABR4N4S7_9FUNG</name>
<dbReference type="Pfam" id="PF00069">
    <property type="entry name" value="Pkinase"/>
    <property type="match status" value="1"/>
</dbReference>
<evidence type="ECO:0000256" key="7">
    <source>
        <dbReference type="SAM" id="MobiDB-lite"/>
    </source>
</evidence>
<dbReference type="InterPro" id="IPR000719">
    <property type="entry name" value="Prot_kinase_dom"/>
</dbReference>
<evidence type="ECO:0000313" key="10">
    <source>
        <dbReference type="Proteomes" id="UP001527925"/>
    </source>
</evidence>